<dbReference type="AlphaFoldDB" id="A0A7Y9ZA75"/>
<dbReference type="InterPro" id="IPR019109">
    <property type="entry name" value="MamF_MmsF"/>
</dbReference>
<proteinExistence type="predicted"/>
<dbReference type="OrthoDB" id="9808930at2"/>
<name>A0A7Y9ZA75_9MICO</name>
<keyword evidence="7" id="KW-1185">Reference proteome</keyword>
<accession>A0A7Y9ZA75</accession>
<evidence type="ECO:0000256" key="2">
    <source>
        <dbReference type="ARBA" id="ARBA00022692"/>
    </source>
</evidence>
<dbReference type="RefSeq" id="WP_062075310.1">
    <property type="nucleotide sequence ID" value="NZ_BBRC01000007.1"/>
</dbReference>
<evidence type="ECO:0000256" key="1">
    <source>
        <dbReference type="ARBA" id="ARBA00004141"/>
    </source>
</evidence>
<gene>
    <name evidence="6" type="ORF">BKA03_001179</name>
</gene>
<evidence type="ECO:0000256" key="3">
    <source>
        <dbReference type="ARBA" id="ARBA00022989"/>
    </source>
</evidence>
<feature type="transmembrane region" description="Helical" evidence="5">
    <location>
        <begin position="21"/>
        <end position="46"/>
    </location>
</feature>
<comment type="subcellular location">
    <subcellularLocation>
        <location evidence="1">Membrane</location>
        <topology evidence="1">Multi-pass membrane protein</topology>
    </subcellularLocation>
</comment>
<dbReference type="EMBL" id="JACBZO010000001">
    <property type="protein sequence ID" value="NYI41060.1"/>
    <property type="molecule type" value="Genomic_DNA"/>
</dbReference>
<reference evidence="6 7" key="1">
    <citation type="submission" date="2020-07" db="EMBL/GenBank/DDBJ databases">
        <title>Sequencing the genomes of 1000 actinobacteria strains.</title>
        <authorList>
            <person name="Klenk H.-P."/>
        </authorList>
    </citation>
    <scope>NUCLEOTIDE SEQUENCE [LARGE SCALE GENOMIC DNA]</scope>
    <source>
        <strain evidence="6 7">DSM 19970</strain>
    </source>
</reference>
<dbReference type="Pfam" id="PF09685">
    <property type="entry name" value="MamF_MmsF"/>
    <property type="match status" value="1"/>
</dbReference>
<evidence type="ECO:0000313" key="6">
    <source>
        <dbReference type="EMBL" id="NYI41060.1"/>
    </source>
</evidence>
<keyword evidence="3 5" id="KW-1133">Transmembrane helix</keyword>
<keyword evidence="4 5" id="KW-0472">Membrane</keyword>
<feature type="transmembrane region" description="Helical" evidence="5">
    <location>
        <begin position="66"/>
        <end position="98"/>
    </location>
</feature>
<sequence length="122" mass="13214">MTEMPQPPAAQPAAPLSDSDARLYVTLAHVGNILFPGLAPLIMWLIGKDKSSFVNTEGKEALNFGILLVIAYIAGIILTVILIGILVILAAWIMSIIFGIQGAMKSNKGESYRYPFSLRLIK</sequence>
<comment type="caution">
    <text evidence="6">The sequence shown here is derived from an EMBL/GenBank/DDBJ whole genome shotgun (WGS) entry which is preliminary data.</text>
</comment>
<dbReference type="Proteomes" id="UP000547973">
    <property type="component" value="Unassembled WGS sequence"/>
</dbReference>
<protein>
    <recommendedName>
        <fullName evidence="8">DUF4870 domain-containing protein</fullName>
    </recommendedName>
</protein>
<evidence type="ECO:0000313" key="7">
    <source>
        <dbReference type="Proteomes" id="UP000547973"/>
    </source>
</evidence>
<evidence type="ECO:0000256" key="5">
    <source>
        <dbReference type="SAM" id="Phobius"/>
    </source>
</evidence>
<organism evidence="6 7">
    <name type="scientific">Demequina lutea</name>
    <dbReference type="NCBI Taxonomy" id="431489"/>
    <lineage>
        <taxon>Bacteria</taxon>
        <taxon>Bacillati</taxon>
        <taxon>Actinomycetota</taxon>
        <taxon>Actinomycetes</taxon>
        <taxon>Micrococcales</taxon>
        <taxon>Demequinaceae</taxon>
        <taxon>Demequina</taxon>
    </lineage>
</organism>
<evidence type="ECO:0008006" key="8">
    <source>
        <dbReference type="Google" id="ProtNLM"/>
    </source>
</evidence>
<evidence type="ECO:0000256" key="4">
    <source>
        <dbReference type="ARBA" id="ARBA00023136"/>
    </source>
</evidence>
<keyword evidence="2 5" id="KW-0812">Transmembrane</keyword>